<dbReference type="GO" id="GO:1904047">
    <property type="term" value="F:S-adenosyl-L-methionine binding"/>
    <property type="evidence" value="ECO:0007669"/>
    <property type="project" value="TreeGrafter"/>
</dbReference>
<feature type="binding site" evidence="7">
    <location>
        <position position="191"/>
    </location>
    <ligand>
        <name>S-adenosyl-L-methionine</name>
        <dbReference type="ChEBI" id="CHEBI:59789"/>
    </ligand>
</feature>
<dbReference type="Proteomes" id="UP000018458">
    <property type="component" value="Unassembled WGS sequence"/>
</dbReference>
<organism evidence="8 9">
    <name type="scientific">Succinatimonas hippei (strain DSM 22608 / JCM 16073 / KCTC 15190 / YIT 12066)</name>
    <dbReference type="NCBI Taxonomy" id="762983"/>
    <lineage>
        <taxon>Bacteria</taxon>
        <taxon>Pseudomonadati</taxon>
        <taxon>Pseudomonadota</taxon>
        <taxon>Gammaproteobacteria</taxon>
        <taxon>Aeromonadales</taxon>
        <taxon>Succinivibrionaceae</taxon>
        <taxon>Succinatimonas</taxon>
    </lineage>
</organism>
<evidence type="ECO:0000256" key="1">
    <source>
        <dbReference type="ARBA" id="ARBA00006594"/>
    </source>
</evidence>
<keyword evidence="4 8" id="KW-0808">Transferase</keyword>
<dbReference type="OrthoDB" id="9805629at2"/>
<comment type="catalytic activity">
    <reaction evidence="6">
        <text>a 2'-deoxyadenosine in DNA + S-adenosyl-L-methionine = an N(6)-methyl-2'-deoxyadenosine in DNA + S-adenosyl-L-homocysteine + H(+)</text>
        <dbReference type="Rhea" id="RHEA:15197"/>
        <dbReference type="Rhea" id="RHEA-COMP:12418"/>
        <dbReference type="Rhea" id="RHEA-COMP:12419"/>
        <dbReference type="ChEBI" id="CHEBI:15378"/>
        <dbReference type="ChEBI" id="CHEBI:57856"/>
        <dbReference type="ChEBI" id="CHEBI:59789"/>
        <dbReference type="ChEBI" id="CHEBI:90615"/>
        <dbReference type="ChEBI" id="CHEBI:90616"/>
        <dbReference type="EC" id="2.1.1.72"/>
    </reaction>
</comment>
<dbReference type="EMBL" id="AEVO01000007">
    <property type="protein sequence ID" value="EFY08012.1"/>
    <property type="molecule type" value="Genomic_DNA"/>
</dbReference>
<comment type="caution">
    <text evidence="8">The sequence shown here is derived from an EMBL/GenBank/DDBJ whole genome shotgun (WGS) entry which is preliminary data.</text>
</comment>
<dbReference type="SUPFAM" id="SSF53335">
    <property type="entry name" value="S-adenosyl-L-methionine-dependent methyltransferases"/>
    <property type="match status" value="1"/>
</dbReference>
<comment type="similarity">
    <text evidence="1">Belongs to the N(4)/N(6)-methyltransferase family.</text>
</comment>
<dbReference type="GO" id="GO:0032259">
    <property type="term" value="P:methylation"/>
    <property type="evidence" value="ECO:0007669"/>
    <property type="project" value="UniProtKB-KW"/>
</dbReference>
<evidence type="ECO:0000256" key="7">
    <source>
        <dbReference type="PIRSR" id="PIRSR000398-1"/>
    </source>
</evidence>
<name>E8LHJ3_SUCHY</name>
<proteinExistence type="inferred from homology"/>
<dbReference type="InterPro" id="IPR012263">
    <property type="entry name" value="M_m6A_EcoRV"/>
</dbReference>
<dbReference type="InterPro" id="IPR023095">
    <property type="entry name" value="Ade_MeTrfase_dom_2"/>
</dbReference>
<dbReference type="STRING" id="762983.HMPREF9444_00166"/>
<sequence length="294" mass="34525">MYTVNKNDMVKPFIKWAGGKRRTLNQLLFFMPDKISSFVEPFVGSGCVYFALNAPKSIINDTNEELINTYIQIRDNLDELKTLLRSYPYDKDFFLKIRALDRDPDFLNLPKIKRAARFIYLIKTCFNGLYRVNSKNYFNTPFGKYTDPKICDDEVLDAANSYMHKNPTDIRCGHFYDLLDDIDSDAFVYLDPPYFPISEKSFTSYQPVQWTEENDYELFEFCKELDKRGIKFMLSNSTAPFIINLYKNFEMEMINATRSINASGSTRGQIKEIIITNYDLSGRIKKNRKKKLKY</sequence>
<reference evidence="8 9" key="1">
    <citation type="submission" date="2011-01" db="EMBL/GenBank/DDBJ databases">
        <authorList>
            <person name="Weinstock G."/>
            <person name="Sodergren E."/>
            <person name="Clifton S."/>
            <person name="Fulton L."/>
            <person name="Fulton B."/>
            <person name="Courtney L."/>
            <person name="Fronick C."/>
            <person name="Harrison M."/>
            <person name="Strong C."/>
            <person name="Farmer C."/>
            <person name="Delahaunty K."/>
            <person name="Markovic C."/>
            <person name="Hall O."/>
            <person name="Minx P."/>
            <person name="Tomlinson C."/>
            <person name="Mitreva M."/>
            <person name="Hou S."/>
            <person name="Chen J."/>
            <person name="Wollam A."/>
            <person name="Pepin K.H."/>
            <person name="Johnson M."/>
            <person name="Bhonagiri V."/>
            <person name="Zhang X."/>
            <person name="Suruliraj S."/>
            <person name="Warren W."/>
            <person name="Chinwalla A."/>
            <person name="Mardis E.R."/>
            <person name="Wilson R.K."/>
        </authorList>
    </citation>
    <scope>NUCLEOTIDE SEQUENCE [LARGE SCALE GENOMIC DNA]</scope>
    <source>
        <strain evidence="9">DSM 22608 / JCM 16073 / KCTC 15190 / YIT 12066</strain>
    </source>
</reference>
<accession>E8LHJ3</accession>
<dbReference type="Pfam" id="PF02086">
    <property type="entry name" value="MethyltransfD12"/>
    <property type="match status" value="1"/>
</dbReference>
<evidence type="ECO:0000256" key="3">
    <source>
        <dbReference type="ARBA" id="ARBA00022603"/>
    </source>
</evidence>
<dbReference type="GO" id="GO:0009307">
    <property type="term" value="P:DNA restriction-modification system"/>
    <property type="evidence" value="ECO:0007669"/>
    <property type="project" value="InterPro"/>
</dbReference>
<dbReference type="eggNOG" id="COG0338">
    <property type="taxonomic scope" value="Bacteria"/>
</dbReference>
<dbReference type="PRINTS" id="PR00505">
    <property type="entry name" value="D12N6MTFRASE"/>
</dbReference>
<evidence type="ECO:0000256" key="5">
    <source>
        <dbReference type="ARBA" id="ARBA00022691"/>
    </source>
</evidence>
<dbReference type="PANTHER" id="PTHR30481:SF3">
    <property type="entry name" value="DNA ADENINE METHYLASE"/>
    <property type="match status" value="1"/>
</dbReference>
<dbReference type="GO" id="GO:0043565">
    <property type="term" value="F:sequence-specific DNA binding"/>
    <property type="evidence" value="ECO:0007669"/>
    <property type="project" value="TreeGrafter"/>
</dbReference>
<keyword evidence="3 8" id="KW-0489">Methyltransferase</keyword>
<dbReference type="HOGENOM" id="CLU_063430_0_0_6"/>
<dbReference type="GO" id="GO:0009007">
    <property type="term" value="F:site-specific DNA-methyltransferase (adenine-specific) activity"/>
    <property type="evidence" value="ECO:0007669"/>
    <property type="project" value="UniProtKB-EC"/>
</dbReference>
<gene>
    <name evidence="8" type="primary">dam</name>
    <name evidence="8" type="ORF">HMPREF9444_00166</name>
</gene>
<dbReference type="InterPro" id="IPR012327">
    <property type="entry name" value="MeTrfase_D12"/>
</dbReference>
<evidence type="ECO:0000313" key="8">
    <source>
        <dbReference type="EMBL" id="EFY08012.1"/>
    </source>
</evidence>
<dbReference type="Gene3D" id="1.10.1020.10">
    <property type="entry name" value="Adenine-specific Methyltransferase, Domain 2"/>
    <property type="match status" value="1"/>
</dbReference>
<evidence type="ECO:0000256" key="2">
    <source>
        <dbReference type="ARBA" id="ARBA00011900"/>
    </source>
</evidence>
<dbReference type="PANTHER" id="PTHR30481">
    <property type="entry name" value="DNA ADENINE METHYLASE"/>
    <property type="match status" value="1"/>
</dbReference>
<dbReference type="AlphaFoldDB" id="E8LHJ3"/>
<dbReference type="GO" id="GO:0006298">
    <property type="term" value="P:mismatch repair"/>
    <property type="evidence" value="ECO:0007669"/>
    <property type="project" value="TreeGrafter"/>
</dbReference>
<dbReference type="EC" id="2.1.1.72" evidence="2"/>
<evidence type="ECO:0000256" key="6">
    <source>
        <dbReference type="ARBA" id="ARBA00047942"/>
    </source>
</evidence>
<keyword evidence="5" id="KW-0949">S-adenosyl-L-methionine</keyword>
<protein>
    <recommendedName>
        <fullName evidence="2">site-specific DNA-methyltransferase (adenine-specific)</fullName>
        <ecNumber evidence="2">2.1.1.72</ecNumber>
    </recommendedName>
</protein>
<dbReference type="PIRSF" id="PIRSF000398">
    <property type="entry name" value="M_m6A_EcoRV"/>
    <property type="match status" value="1"/>
</dbReference>
<feature type="binding site" evidence="7">
    <location>
        <position position="20"/>
    </location>
    <ligand>
        <name>S-adenosyl-L-methionine</name>
        <dbReference type="ChEBI" id="CHEBI:59789"/>
    </ligand>
</feature>
<dbReference type="NCBIfam" id="TIGR00571">
    <property type="entry name" value="dam"/>
    <property type="match status" value="1"/>
</dbReference>
<evidence type="ECO:0000313" key="9">
    <source>
        <dbReference type="Proteomes" id="UP000018458"/>
    </source>
</evidence>
<feature type="binding site" evidence="7">
    <location>
        <position position="61"/>
    </location>
    <ligand>
        <name>S-adenosyl-L-methionine</name>
        <dbReference type="ChEBI" id="CHEBI:59789"/>
    </ligand>
</feature>
<feature type="binding site" evidence="7">
    <location>
        <position position="16"/>
    </location>
    <ligand>
        <name>S-adenosyl-L-methionine</name>
        <dbReference type="ChEBI" id="CHEBI:59789"/>
    </ligand>
</feature>
<evidence type="ECO:0000256" key="4">
    <source>
        <dbReference type="ARBA" id="ARBA00022679"/>
    </source>
</evidence>
<dbReference type="InterPro" id="IPR029063">
    <property type="entry name" value="SAM-dependent_MTases_sf"/>
</dbReference>
<dbReference type="Gene3D" id="3.40.50.150">
    <property type="entry name" value="Vaccinia Virus protein VP39"/>
    <property type="match status" value="1"/>
</dbReference>
<dbReference type="RefSeq" id="WP_009142393.1">
    <property type="nucleotide sequence ID" value="NZ_GL830945.1"/>
</dbReference>
<keyword evidence="9" id="KW-1185">Reference proteome</keyword>